<dbReference type="PANTHER" id="PTHR30544:SF5">
    <property type="entry name" value="RADICAL SAM CORE DOMAIN-CONTAINING PROTEIN"/>
    <property type="match status" value="1"/>
</dbReference>
<feature type="binding site" evidence="13">
    <location>
        <position position="113"/>
    </location>
    <ligand>
        <name>[4Fe-4S] cluster</name>
        <dbReference type="ChEBI" id="CHEBI:49883"/>
        <note>4Fe-4S-S-AdoMet</note>
    </ligand>
</feature>
<evidence type="ECO:0000256" key="8">
    <source>
        <dbReference type="ARBA" id="ARBA00022694"/>
    </source>
</evidence>
<dbReference type="Gene3D" id="1.10.150.530">
    <property type="match status" value="1"/>
</dbReference>
<feature type="binding site" evidence="13">
    <location>
        <position position="188"/>
    </location>
    <ligand>
        <name>S-adenosyl-L-methionine</name>
        <dbReference type="ChEBI" id="CHEBI:59789"/>
    </ligand>
</feature>
<evidence type="ECO:0000256" key="2">
    <source>
        <dbReference type="ARBA" id="ARBA00022485"/>
    </source>
</evidence>
<dbReference type="KEGG" id="aoc:Aocu_12100"/>
<proteinExistence type="inferred from homology"/>
<dbReference type="InterPro" id="IPR048641">
    <property type="entry name" value="RlmN_N"/>
</dbReference>
<dbReference type="PANTHER" id="PTHR30544">
    <property type="entry name" value="23S RRNA METHYLTRANSFERASE"/>
    <property type="match status" value="1"/>
</dbReference>
<dbReference type="Pfam" id="PF21016">
    <property type="entry name" value="RlmN_N"/>
    <property type="match status" value="1"/>
</dbReference>
<evidence type="ECO:0000256" key="4">
    <source>
        <dbReference type="ARBA" id="ARBA00022552"/>
    </source>
</evidence>
<keyword evidence="9 13" id="KW-0479">Metal-binding</keyword>
<evidence type="ECO:0000259" key="14">
    <source>
        <dbReference type="PROSITE" id="PS51918"/>
    </source>
</evidence>
<dbReference type="GO" id="GO:0000049">
    <property type="term" value="F:tRNA binding"/>
    <property type="evidence" value="ECO:0007669"/>
    <property type="project" value="UniProtKB-UniRule"/>
</dbReference>
<dbReference type="GO" id="GO:0019843">
    <property type="term" value="F:rRNA binding"/>
    <property type="evidence" value="ECO:0007669"/>
    <property type="project" value="UniProtKB-UniRule"/>
</dbReference>
<dbReference type="Proteomes" id="UP000032434">
    <property type="component" value="Chromosome 1"/>
</dbReference>
<dbReference type="GO" id="GO:0051539">
    <property type="term" value="F:4 iron, 4 sulfur cluster binding"/>
    <property type="evidence" value="ECO:0007669"/>
    <property type="project" value="UniProtKB-UniRule"/>
</dbReference>
<comment type="catalytic activity">
    <reaction evidence="13">
        <text>adenosine(2503) in 23S rRNA + 2 reduced [2Fe-2S]-[ferredoxin] + 2 S-adenosyl-L-methionine = 2-methyladenosine(2503) in 23S rRNA + 5'-deoxyadenosine + L-methionine + 2 oxidized [2Fe-2S]-[ferredoxin] + S-adenosyl-L-homocysteine</text>
        <dbReference type="Rhea" id="RHEA:42916"/>
        <dbReference type="Rhea" id="RHEA-COMP:10000"/>
        <dbReference type="Rhea" id="RHEA-COMP:10001"/>
        <dbReference type="Rhea" id="RHEA-COMP:10152"/>
        <dbReference type="Rhea" id="RHEA-COMP:10282"/>
        <dbReference type="ChEBI" id="CHEBI:17319"/>
        <dbReference type="ChEBI" id="CHEBI:33737"/>
        <dbReference type="ChEBI" id="CHEBI:33738"/>
        <dbReference type="ChEBI" id="CHEBI:57844"/>
        <dbReference type="ChEBI" id="CHEBI:57856"/>
        <dbReference type="ChEBI" id="CHEBI:59789"/>
        <dbReference type="ChEBI" id="CHEBI:74411"/>
        <dbReference type="ChEBI" id="CHEBI:74497"/>
        <dbReference type="EC" id="2.1.1.192"/>
    </reaction>
</comment>
<dbReference type="GO" id="GO:0002935">
    <property type="term" value="F:tRNA (adenine(37)-C2)-methyltransferase activity"/>
    <property type="evidence" value="ECO:0007669"/>
    <property type="project" value="UniProtKB-UniRule"/>
</dbReference>
<dbReference type="InterPro" id="IPR007197">
    <property type="entry name" value="rSAM"/>
</dbReference>
<keyword evidence="2 13" id="KW-0004">4Fe-4S</keyword>
<comment type="similarity">
    <text evidence="13">Belongs to the radical SAM superfamily. RlmN family.</text>
</comment>
<dbReference type="InterPro" id="IPR027492">
    <property type="entry name" value="RNA_MTrfase_RlmN"/>
</dbReference>
<comment type="catalytic activity">
    <reaction evidence="13">
        <text>adenosine(37) in tRNA + 2 reduced [2Fe-2S]-[ferredoxin] + 2 S-adenosyl-L-methionine = 2-methyladenosine(37) in tRNA + 5'-deoxyadenosine + L-methionine + 2 oxidized [2Fe-2S]-[ferredoxin] + S-adenosyl-L-homocysteine</text>
        <dbReference type="Rhea" id="RHEA:43332"/>
        <dbReference type="Rhea" id="RHEA-COMP:10000"/>
        <dbReference type="Rhea" id="RHEA-COMP:10001"/>
        <dbReference type="Rhea" id="RHEA-COMP:10162"/>
        <dbReference type="Rhea" id="RHEA-COMP:10485"/>
        <dbReference type="ChEBI" id="CHEBI:17319"/>
        <dbReference type="ChEBI" id="CHEBI:33737"/>
        <dbReference type="ChEBI" id="CHEBI:33738"/>
        <dbReference type="ChEBI" id="CHEBI:57844"/>
        <dbReference type="ChEBI" id="CHEBI:57856"/>
        <dbReference type="ChEBI" id="CHEBI:59789"/>
        <dbReference type="ChEBI" id="CHEBI:74411"/>
        <dbReference type="ChEBI" id="CHEBI:74497"/>
        <dbReference type="EC" id="2.1.1.192"/>
    </reaction>
</comment>
<dbReference type="InterPro" id="IPR004383">
    <property type="entry name" value="rRNA_lsu_MTrfase_RlmN/Cfr"/>
</dbReference>
<evidence type="ECO:0000313" key="15">
    <source>
        <dbReference type="EMBL" id="CDR31283.1"/>
    </source>
</evidence>
<keyword evidence="3 13" id="KW-0963">Cytoplasm</keyword>
<dbReference type="STRING" id="35623.Aocu_12100"/>
<dbReference type="GO" id="GO:0030488">
    <property type="term" value="P:tRNA methylation"/>
    <property type="evidence" value="ECO:0007669"/>
    <property type="project" value="UniProtKB-UniRule"/>
</dbReference>
<organism evidence="15 16">
    <name type="scientific">Acholeplasma oculi</name>
    <dbReference type="NCBI Taxonomy" id="35623"/>
    <lineage>
        <taxon>Bacteria</taxon>
        <taxon>Bacillati</taxon>
        <taxon>Mycoplasmatota</taxon>
        <taxon>Mollicutes</taxon>
        <taxon>Acholeplasmatales</taxon>
        <taxon>Acholeplasmataceae</taxon>
        <taxon>Acholeplasma</taxon>
    </lineage>
</organism>
<dbReference type="InterPro" id="IPR040072">
    <property type="entry name" value="Methyltransferase_A"/>
</dbReference>
<dbReference type="NCBIfam" id="TIGR00048">
    <property type="entry name" value="rRNA_mod_RlmN"/>
    <property type="match status" value="1"/>
</dbReference>
<comment type="miscellaneous">
    <text evidence="13">Reaction proceeds by a ping-pong mechanism involving intermediate methylation of a conserved cysteine residue.</text>
</comment>
<evidence type="ECO:0000256" key="6">
    <source>
        <dbReference type="ARBA" id="ARBA00022679"/>
    </source>
</evidence>
<feature type="binding site" evidence="13">
    <location>
        <position position="287"/>
    </location>
    <ligand>
        <name>S-adenosyl-L-methionine</name>
        <dbReference type="ChEBI" id="CHEBI:59789"/>
    </ligand>
</feature>
<dbReference type="AlphaFoldDB" id="A0A061ABT9"/>
<dbReference type="FunFam" id="3.20.20.70:FF:000014">
    <property type="entry name" value="Probable dual-specificity RNA methyltransferase RlmN"/>
    <property type="match status" value="1"/>
</dbReference>
<evidence type="ECO:0000256" key="13">
    <source>
        <dbReference type="HAMAP-Rule" id="MF_01849"/>
    </source>
</evidence>
<keyword evidence="16" id="KW-1185">Reference proteome</keyword>
<dbReference type="GO" id="GO:0046872">
    <property type="term" value="F:metal ion binding"/>
    <property type="evidence" value="ECO:0007669"/>
    <property type="project" value="UniProtKB-KW"/>
</dbReference>
<dbReference type="InterPro" id="IPR006638">
    <property type="entry name" value="Elp3/MiaA/NifB-like_rSAM"/>
</dbReference>
<comment type="function">
    <text evidence="13">Specifically methylates position 2 of adenine 2503 in 23S rRNA and position 2 of adenine 37 in tRNAs.</text>
</comment>
<dbReference type="HAMAP" id="MF_01849">
    <property type="entry name" value="RNA_methyltr_RlmN"/>
    <property type="match status" value="1"/>
</dbReference>
<gene>
    <name evidence="13 15" type="primary">rlmN</name>
    <name evidence="15" type="ORF">Aocu_12100</name>
</gene>
<feature type="binding site" evidence="13">
    <location>
        <begin position="211"/>
        <end position="213"/>
    </location>
    <ligand>
        <name>S-adenosyl-L-methionine</name>
        <dbReference type="ChEBI" id="CHEBI:59789"/>
    </ligand>
</feature>
<dbReference type="GO" id="GO:0070040">
    <property type="term" value="F:rRNA (adenine(2503)-C2-)-methyltransferase activity"/>
    <property type="evidence" value="ECO:0007669"/>
    <property type="project" value="UniProtKB-UniRule"/>
</dbReference>
<feature type="binding site" evidence="13">
    <location>
        <begin position="156"/>
        <end position="157"/>
    </location>
    <ligand>
        <name>S-adenosyl-L-methionine</name>
        <dbReference type="ChEBI" id="CHEBI:59789"/>
    </ligand>
</feature>
<evidence type="ECO:0000256" key="3">
    <source>
        <dbReference type="ARBA" id="ARBA00022490"/>
    </source>
</evidence>
<keyword evidence="7 13" id="KW-0949">S-adenosyl-L-methionine</keyword>
<evidence type="ECO:0000256" key="5">
    <source>
        <dbReference type="ARBA" id="ARBA00022603"/>
    </source>
</evidence>
<comment type="caution">
    <text evidence="13">Lacks conserved residue(s) required for the propagation of feature annotation.</text>
</comment>
<sequence>MLIYDLTYDELEMFVVENKYPKYRADQVWNWVYRQKVDSFDEMVNIPLELIDLLKASFKFDSMELVIKNVSEDGTMKFLYDLHDANLIETVLMNHHYGMSACVTTQVGCNIGCSFCASGILKKKRDLTAGEIVAQIIKTEKDSGVRVSSVVIMGIGEPFDNYKNFVKFIQIINHPKGLAIGARHITVSTSGLVPKIKEFAHLGIQVNLAVSLHAPNNEIRTKLMKINERFPVEEVIDAIKYYINVTNRRVTIEYIMIQELNDSEETALELAKLLRGMNVYVNLIPYNKVKEAPYERSVLERREAFFNVLKKHKITAVLRKEQGHDINAACGQLRSQNL</sequence>
<dbReference type="HOGENOM" id="CLU_029101_0_1_14"/>
<evidence type="ECO:0000313" key="16">
    <source>
        <dbReference type="Proteomes" id="UP000032434"/>
    </source>
</evidence>
<dbReference type="EC" id="2.1.1.192" evidence="13"/>
<dbReference type="InParanoid" id="A0A061ABT9"/>
<dbReference type="SMART" id="SM00729">
    <property type="entry name" value="Elp3"/>
    <property type="match status" value="1"/>
</dbReference>
<dbReference type="GO" id="GO:0005737">
    <property type="term" value="C:cytoplasm"/>
    <property type="evidence" value="ECO:0007669"/>
    <property type="project" value="UniProtKB-SubCell"/>
</dbReference>
<evidence type="ECO:0000256" key="12">
    <source>
        <dbReference type="ARBA" id="ARBA00023157"/>
    </source>
</evidence>
<keyword evidence="8 13" id="KW-0819">tRNA processing</keyword>
<dbReference type="Pfam" id="PF04055">
    <property type="entry name" value="Radical_SAM"/>
    <property type="match status" value="1"/>
</dbReference>
<dbReference type="SFLD" id="SFLDF00275">
    <property type="entry name" value="adenosine_C2_methyltransferase"/>
    <property type="match status" value="1"/>
</dbReference>
<evidence type="ECO:0000256" key="10">
    <source>
        <dbReference type="ARBA" id="ARBA00023004"/>
    </source>
</evidence>
<dbReference type="SFLD" id="SFLDS00029">
    <property type="entry name" value="Radical_SAM"/>
    <property type="match status" value="1"/>
</dbReference>
<evidence type="ECO:0000256" key="11">
    <source>
        <dbReference type="ARBA" id="ARBA00023014"/>
    </source>
</evidence>
<evidence type="ECO:0000256" key="1">
    <source>
        <dbReference type="ARBA" id="ARBA00004496"/>
    </source>
</evidence>
<dbReference type="PROSITE" id="PS51918">
    <property type="entry name" value="RADICAL_SAM"/>
    <property type="match status" value="1"/>
</dbReference>
<dbReference type="RefSeq" id="WP_045749717.1">
    <property type="nucleotide sequence ID" value="NZ_FUZK01000001.1"/>
</dbReference>
<keyword evidence="4 13" id="KW-0698">rRNA processing</keyword>
<keyword evidence="5 13" id="KW-0489">Methyltransferase</keyword>
<feature type="binding site" evidence="13">
    <location>
        <position position="109"/>
    </location>
    <ligand>
        <name>[4Fe-4S] cluster</name>
        <dbReference type="ChEBI" id="CHEBI:49883"/>
        <note>4Fe-4S-S-AdoMet</note>
    </ligand>
</feature>
<dbReference type="OrthoDB" id="9793973at2"/>
<feature type="domain" description="Radical SAM core" evidence="14">
    <location>
        <begin position="95"/>
        <end position="325"/>
    </location>
</feature>
<keyword evidence="11 13" id="KW-0411">Iron-sulfur</keyword>
<accession>A0A061ABT9</accession>
<feature type="active site" description="S-methylcysteine intermediate" evidence="13">
    <location>
        <position position="330"/>
    </location>
</feature>
<feature type="binding site" evidence="13">
    <location>
        <position position="116"/>
    </location>
    <ligand>
        <name>[4Fe-4S] cluster</name>
        <dbReference type="ChEBI" id="CHEBI:49883"/>
        <note>4Fe-4S-S-AdoMet</note>
    </ligand>
</feature>
<dbReference type="Gene3D" id="3.20.20.70">
    <property type="entry name" value="Aldolase class I"/>
    <property type="match status" value="1"/>
</dbReference>
<keyword evidence="10 13" id="KW-0408">Iron</keyword>
<dbReference type="CDD" id="cd01335">
    <property type="entry name" value="Radical_SAM"/>
    <property type="match status" value="1"/>
</dbReference>
<reference evidence="16" key="1">
    <citation type="submission" date="2014-05" db="EMBL/GenBank/DDBJ databases">
        <authorList>
            <person name="Kube M."/>
        </authorList>
    </citation>
    <scope>NUCLEOTIDE SEQUENCE [LARGE SCALE GENOMIC DNA]</scope>
</reference>
<dbReference type="SUPFAM" id="SSF102114">
    <property type="entry name" value="Radical SAM enzymes"/>
    <property type="match status" value="1"/>
</dbReference>
<keyword evidence="6 13" id="KW-0808">Transferase</keyword>
<dbReference type="PIRSF" id="PIRSF006004">
    <property type="entry name" value="CHP00048"/>
    <property type="match status" value="1"/>
</dbReference>
<dbReference type="PATRIC" id="fig|35623.3.peg.1210"/>
<comment type="subcellular location">
    <subcellularLocation>
        <location evidence="1 13">Cytoplasm</location>
    </subcellularLocation>
</comment>
<keyword evidence="12 13" id="KW-1015">Disulfide bond</keyword>
<dbReference type="InterPro" id="IPR013785">
    <property type="entry name" value="Aldolase_TIM"/>
</dbReference>
<dbReference type="InterPro" id="IPR058240">
    <property type="entry name" value="rSAM_sf"/>
</dbReference>
<comment type="cofactor">
    <cofactor evidence="13">
        <name>[4Fe-4S] cluster</name>
        <dbReference type="ChEBI" id="CHEBI:49883"/>
    </cofactor>
    <text evidence="13">Binds 1 [4Fe-4S] cluster. The cluster is coordinated with 3 cysteines and an exchangeable S-adenosyl-L-methionine.</text>
</comment>
<name>A0A061ABT9_9MOLU</name>
<feature type="active site" description="Proton acceptor" evidence="13">
    <location>
        <position position="89"/>
    </location>
</feature>
<dbReference type="SFLD" id="SFLDG01062">
    <property type="entry name" value="methyltransferase_(Class_A)"/>
    <property type="match status" value="1"/>
</dbReference>
<evidence type="ECO:0000256" key="9">
    <source>
        <dbReference type="ARBA" id="ARBA00022723"/>
    </source>
</evidence>
<dbReference type="EMBL" id="LK028559">
    <property type="protein sequence ID" value="CDR31283.1"/>
    <property type="molecule type" value="Genomic_DNA"/>
</dbReference>
<evidence type="ECO:0000256" key="7">
    <source>
        <dbReference type="ARBA" id="ARBA00022691"/>
    </source>
</evidence>
<dbReference type="FunCoup" id="A0A061ABT9">
    <property type="interactions" value="310"/>
</dbReference>
<dbReference type="GO" id="GO:0070475">
    <property type="term" value="P:rRNA base methylation"/>
    <property type="evidence" value="ECO:0007669"/>
    <property type="project" value="UniProtKB-UniRule"/>
</dbReference>
<protein>
    <recommendedName>
        <fullName evidence="13">Probable dual-specificity RNA methyltransferase RlmN</fullName>
        <ecNumber evidence="13">2.1.1.192</ecNumber>
    </recommendedName>
    <alternativeName>
        <fullName evidence="13">23S rRNA (adenine(2503)-C(2))-methyltransferase</fullName>
    </alternativeName>
    <alternativeName>
        <fullName evidence="13">23S rRNA m2A2503 methyltransferase</fullName>
    </alternativeName>
    <alternativeName>
        <fullName evidence="13">Ribosomal RNA large subunit methyltransferase N</fullName>
    </alternativeName>
    <alternativeName>
        <fullName evidence="13">tRNA (adenine(37)-C(2))-methyltransferase</fullName>
    </alternativeName>
    <alternativeName>
        <fullName evidence="13">tRNA m2A37 methyltransferase</fullName>
    </alternativeName>
</protein>